<dbReference type="Pfam" id="PF00076">
    <property type="entry name" value="RRM_1"/>
    <property type="match status" value="1"/>
</dbReference>
<dbReference type="SUPFAM" id="SSF54928">
    <property type="entry name" value="RNA-binding domain, RBD"/>
    <property type="match status" value="1"/>
</dbReference>
<evidence type="ECO:0000259" key="2">
    <source>
        <dbReference type="Pfam" id="PF00076"/>
    </source>
</evidence>
<dbReference type="InterPro" id="IPR012677">
    <property type="entry name" value="Nucleotide-bd_a/b_plait_sf"/>
</dbReference>
<accession>A0A1A9X4Q0</accession>
<dbReference type="GO" id="GO:0003723">
    <property type="term" value="F:RNA binding"/>
    <property type="evidence" value="ECO:0007669"/>
    <property type="project" value="UniProtKB-KW"/>
</dbReference>
<keyword evidence="4" id="KW-1185">Reference proteome</keyword>
<reference evidence="3" key="2">
    <citation type="submission" date="2020-05" db="UniProtKB">
        <authorList>
            <consortium name="EnsemblMetazoa"/>
        </authorList>
    </citation>
    <scope>IDENTIFICATION</scope>
    <source>
        <strain evidence="3">IAEA</strain>
    </source>
</reference>
<dbReference type="AlphaFoldDB" id="A0A1A9X4Q0"/>
<evidence type="ECO:0000256" key="1">
    <source>
        <dbReference type="ARBA" id="ARBA00022884"/>
    </source>
</evidence>
<reference evidence="4" key="1">
    <citation type="submission" date="2014-03" db="EMBL/GenBank/DDBJ databases">
        <authorList>
            <person name="Aksoy S."/>
            <person name="Warren W."/>
            <person name="Wilson R.K."/>
        </authorList>
    </citation>
    <scope>NUCLEOTIDE SEQUENCE [LARGE SCALE GENOMIC DNA]</scope>
    <source>
        <strain evidence="4">IAEA</strain>
    </source>
</reference>
<dbReference type="VEuPathDB" id="VectorBase:GBRI044209"/>
<dbReference type="InterPro" id="IPR000504">
    <property type="entry name" value="RRM_dom"/>
</dbReference>
<keyword evidence="1" id="KW-0694">RNA-binding</keyword>
<proteinExistence type="predicted"/>
<evidence type="ECO:0000313" key="4">
    <source>
        <dbReference type="Proteomes" id="UP000091820"/>
    </source>
</evidence>
<dbReference type="EnsemblMetazoa" id="GBRI044209-RA">
    <property type="protein sequence ID" value="GBRI044209-PA"/>
    <property type="gene ID" value="GBRI044209"/>
</dbReference>
<protein>
    <recommendedName>
        <fullName evidence="2">RRM domain-containing protein</fullName>
    </recommendedName>
</protein>
<dbReference type="InterPro" id="IPR035979">
    <property type="entry name" value="RBD_domain_sf"/>
</dbReference>
<sequence length="220" mass="25447">MNLSGMSASSLIVEFYIFDCGLLGTENNVLAFDLLCVYDIVGVYCLHVMGHNQSNSNYKGLHQSSKRSQTKDRKIFLVSQTKIPIEKLQNRPEDVSNNERKIINISLCRLFLNFPRWPSLAMAWIDQTIDQRSAALSFSALYNILQETYFEFSPEYIEQFHIFVGDLSSEIETQQLREAFAPFGEVSIFVENKTERYTHIYIRKIPKRHIVLFIALVCKS</sequence>
<dbReference type="Gene3D" id="3.30.70.330">
    <property type="match status" value="1"/>
</dbReference>
<dbReference type="Proteomes" id="UP000091820">
    <property type="component" value="Unassembled WGS sequence"/>
</dbReference>
<name>A0A1A9X4Q0_9MUSC</name>
<evidence type="ECO:0000313" key="3">
    <source>
        <dbReference type="EnsemblMetazoa" id="GBRI044209-PA"/>
    </source>
</evidence>
<feature type="domain" description="RRM" evidence="2">
    <location>
        <begin position="162"/>
        <end position="193"/>
    </location>
</feature>
<organism evidence="3 4">
    <name type="scientific">Glossina brevipalpis</name>
    <dbReference type="NCBI Taxonomy" id="37001"/>
    <lineage>
        <taxon>Eukaryota</taxon>
        <taxon>Metazoa</taxon>
        <taxon>Ecdysozoa</taxon>
        <taxon>Arthropoda</taxon>
        <taxon>Hexapoda</taxon>
        <taxon>Insecta</taxon>
        <taxon>Pterygota</taxon>
        <taxon>Neoptera</taxon>
        <taxon>Endopterygota</taxon>
        <taxon>Diptera</taxon>
        <taxon>Brachycera</taxon>
        <taxon>Muscomorpha</taxon>
        <taxon>Hippoboscoidea</taxon>
        <taxon>Glossinidae</taxon>
        <taxon>Glossina</taxon>
    </lineage>
</organism>